<dbReference type="InterPro" id="IPR046373">
    <property type="entry name" value="Acyl-CoA_Oxase/DH_mid-dom_sf"/>
</dbReference>
<feature type="compositionally biased region" description="Low complexity" evidence="13">
    <location>
        <begin position="797"/>
        <end position="808"/>
    </location>
</feature>
<evidence type="ECO:0000256" key="2">
    <source>
        <dbReference type="ARBA" id="ARBA00001974"/>
    </source>
</evidence>
<feature type="compositionally biased region" description="Polar residues" evidence="13">
    <location>
        <begin position="768"/>
        <end position="790"/>
    </location>
</feature>
<feature type="domain" description="Acyl-coenzyme A oxidase N-terminal" evidence="15">
    <location>
        <begin position="28"/>
        <end position="117"/>
    </location>
</feature>
<evidence type="ECO:0000256" key="8">
    <source>
        <dbReference type="ARBA" id="ARBA00022827"/>
    </source>
</evidence>
<reference evidence="18" key="1">
    <citation type="submission" date="2018-05" db="EMBL/GenBank/DDBJ databases">
        <title>Draft genome sequence of Stemphylium lycopersici strain CIDEFI 213.</title>
        <authorList>
            <person name="Medina R."/>
            <person name="Franco M.E.E."/>
            <person name="Lucentini C.G."/>
            <person name="Saparrat M.C.N."/>
            <person name="Balatti P.A."/>
        </authorList>
    </citation>
    <scope>NUCLEOTIDE SEQUENCE [LARGE SCALE GENOMIC DNA]</scope>
    <source>
        <strain evidence="18">CIDEFI 213</strain>
    </source>
</reference>
<dbReference type="InterPro" id="IPR012258">
    <property type="entry name" value="Acyl-CoA_oxidase"/>
</dbReference>
<feature type="compositionally biased region" description="Polar residues" evidence="13">
    <location>
        <begin position="1183"/>
        <end position="1197"/>
    </location>
</feature>
<feature type="compositionally biased region" description="Polar residues" evidence="13">
    <location>
        <begin position="1124"/>
        <end position="1145"/>
    </location>
</feature>
<feature type="compositionally biased region" description="Low complexity" evidence="13">
    <location>
        <begin position="1146"/>
        <end position="1158"/>
    </location>
</feature>
<dbReference type="InterPro" id="IPR055060">
    <property type="entry name" value="ACOX_C_alpha1"/>
</dbReference>
<dbReference type="PANTHER" id="PTHR10909">
    <property type="entry name" value="ELECTRON TRANSPORT OXIDOREDUCTASE"/>
    <property type="match status" value="1"/>
</dbReference>
<feature type="region of interest" description="Disordered" evidence="13">
    <location>
        <begin position="1124"/>
        <end position="1160"/>
    </location>
</feature>
<proteinExistence type="inferred from homology"/>
<evidence type="ECO:0000256" key="1">
    <source>
        <dbReference type="ARBA" id="ARBA00001201"/>
    </source>
</evidence>
<keyword evidence="11" id="KW-0443">Lipid metabolism</keyword>
<dbReference type="Pfam" id="PF22924">
    <property type="entry name" value="ACOX_C_alpha1"/>
    <property type="match status" value="1"/>
</dbReference>
<keyword evidence="10 17" id="KW-0560">Oxidoreductase</keyword>
<comment type="catalytic activity">
    <reaction evidence="1">
        <text>a 2,3-saturated acyl-CoA + O2 = a (2E)-enoyl-CoA + H2O2</text>
        <dbReference type="Rhea" id="RHEA:38959"/>
        <dbReference type="ChEBI" id="CHEBI:15379"/>
        <dbReference type="ChEBI" id="CHEBI:16240"/>
        <dbReference type="ChEBI" id="CHEBI:58856"/>
        <dbReference type="ChEBI" id="CHEBI:65111"/>
        <dbReference type="EC" id="1.3.3.6"/>
    </reaction>
</comment>
<evidence type="ECO:0000313" key="17">
    <source>
        <dbReference type="EMBL" id="RAR12608.1"/>
    </source>
</evidence>
<dbReference type="InterPro" id="IPR029320">
    <property type="entry name" value="Acyl-CoA_ox_N"/>
</dbReference>
<evidence type="ECO:0000256" key="6">
    <source>
        <dbReference type="ARBA" id="ARBA00012870"/>
    </source>
</evidence>
<dbReference type="Proteomes" id="UP000249619">
    <property type="component" value="Unassembled WGS sequence"/>
</dbReference>
<accession>A0A364N5J6</accession>
<evidence type="ECO:0000256" key="3">
    <source>
        <dbReference type="ARBA" id="ARBA00004275"/>
    </source>
</evidence>
<evidence type="ECO:0000256" key="5">
    <source>
        <dbReference type="ARBA" id="ARBA00006288"/>
    </source>
</evidence>
<dbReference type="FunFam" id="1.20.140.10:FF:000015">
    <property type="entry name" value="Acyl-coenzyme A oxidase"/>
    <property type="match status" value="1"/>
</dbReference>
<keyword evidence="7" id="KW-0285">Flavoprotein</keyword>
<comment type="pathway">
    <text evidence="4">Lipid metabolism; peroxisomal fatty acid beta-oxidation.</text>
</comment>
<dbReference type="GO" id="GO:0003997">
    <property type="term" value="F:acyl-CoA oxidase activity"/>
    <property type="evidence" value="ECO:0007669"/>
    <property type="project" value="UniProtKB-EC"/>
</dbReference>
<dbReference type="InterPro" id="IPR037069">
    <property type="entry name" value="AcylCoA_DH/ox_N_sf"/>
</dbReference>
<evidence type="ECO:0000313" key="18">
    <source>
        <dbReference type="Proteomes" id="UP000249619"/>
    </source>
</evidence>
<evidence type="ECO:0000256" key="11">
    <source>
        <dbReference type="ARBA" id="ARBA00023098"/>
    </source>
</evidence>
<dbReference type="GO" id="GO:0033540">
    <property type="term" value="P:fatty acid beta-oxidation using acyl-CoA oxidase"/>
    <property type="evidence" value="ECO:0007669"/>
    <property type="project" value="TreeGrafter"/>
</dbReference>
<feature type="region of interest" description="Disordered" evidence="13">
    <location>
        <begin position="754"/>
        <end position="819"/>
    </location>
</feature>
<dbReference type="EMBL" id="QGDH01000048">
    <property type="protein sequence ID" value="RAR12608.1"/>
    <property type="molecule type" value="Genomic_DNA"/>
</dbReference>
<feature type="domain" description="Acyl-CoA oxidase C-alpha1" evidence="16">
    <location>
        <begin position="334"/>
        <end position="499"/>
    </location>
</feature>
<organism evidence="17 18">
    <name type="scientific">Stemphylium lycopersici</name>
    <name type="common">Tomato gray leaf spot disease fungus</name>
    <name type="synonym">Thyrospora lycopersici</name>
    <dbReference type="NCBI Taxonomy" id="183478"/>
    <lineage>
        <taxon>Eukaryota</taxon>
        <taxon>Fungi</taxon>
        <taxon>Dikarya</taxon>
        <taxon>Ascomycota</taxon>
        <taxon>Pezizomycotina</taxon>
        <taxon>Dothideomycetes</taxon>
        <taxon>Pleosporomycetidae</taxon>
        <taxon>Pleosporales</taxon>
        <taxon>Pleosporineae</taxon>
        <taxon>Pleosporaceae</taxon>
        <taxon>Stemphylium</taxon>
    </lineage>
</organism>
<dbReference type="SUPFAM" id="SSF47203">
    <property type="entry name" value="Acyl-CoA dehydrogenase C-terminal domain-like"/>
    <property type="match status" value="2"/>
</dbReference>
<dbReference type="PANTHER" id="PTHR10909:SF250">
    <property type="entry name" value="PEROXISOMAL ACYL-COENZYME A OXIDASE 1"/>
    <property type="match status" value="1"/>
</dbReference>
<keyword evidence="9" id="KW-0276">Fatty acid metabolism</keyword>
<keyword evidence="8" id="KW-0274">FAD</keyword>
<dbReference type="EC" id="1.3.3.6" evidence="6"/>
<dbReference type="Pfam" id="PF01756">
    <property type="entry name" value="ACOX"/>
    <property type="match status" value="1"/>
</dbReference>
<dbReference type="GO" id="GO:0071949">
    <property type="term" value="F:FAD binding"/>
    <property type="evidence" value="ECO:0007669"/>
    <property type="project" value="InterPro"/>
</dbReference>
<dbReference type="GO" id="GO:0005504">
    <property type="term" value="F:fatty acid binding"/>
    <property type="evidence" value="ECO:0007669"/>
    <property type="project" value="TreeGrafter"/>
</dbReference>
<feature type="compositionally biased region" description="Polar residues" evidence="13">
    <location>
        <begin position="809"/>
        <end position="819"/>
    </location>
</feature>
<feature type="domain" description="Acyl-CoA oxidase C-terminal" evidence="14">
    <location>
        <begin position="544"/>
        <end position="708"/>
    </location>
</feature>
<dbReference type="SUPFAM" id="SSF56645">
    <property type="entry name" value="Acyl-CoA dehydrogenase NM domain-like"/>
    <property type="match status" value="1"/>
</dbReference>
<dbReference type="InterPro" id="IPR009100">
    <property type="entry name" value="AcylCoA_DH/oxidase_NM_dom_sf"/>
</dbReference>
<evidence type="ECO:0000256" key="7">
    <source>
        <dbReference type="ARBA" id="ARBA00022630"/>
    </source>
</evidence>
<dbReference type="InterPro" id="IPR036250">
    <property type="entry name" value="AcylCo_DH-like_C"/>
</dbReference>
<dbReference type="GO" id="GO:0005777">
    <property type="term" value="C:peroxisome"/>
    <property type="evidence" value="ECO:0007669"/>
    <property type="project" value="UniProtKB-SubCell"/>
</dbReference>
<dbReference type="FunFam" id="1.20.140.10:FF:000007">
    <property type="entry name" value="Acyl-coenzyme A oxidase"/>
    <property type="match status" value="1"/>
</dbReference>
<dbReference type="InterPro" id="IPR002655">
    <property type="entry name" value="Acyl-CoA_oxidase_C"/>
</dbReference>
<dbReference type="Gene3D" id="1.10.540.10">
    <property type="entry name" value="Acyl-CoA dehydrogenase/oxidase, N-terminal domain"/>
    <property type="match status" value="1"/>
</dbReference>
<keyword evidence="12" id="KW-0576">Peroxisome</keyword>
<dbReference type="Pfam" id="PF14749">
    <property type="entry name" value="Acyl-CoA_ox_N"/>
    <property type="match status" value="1"/>
</dbReference>
<evidence type="ECO:0000256" key="4">
    <source>
        <dbReference type="ARBA" id="ARBA00004846"/>
    </source>
</evidence>
<comment type="cofactor">
    <cofactor evidence="2">
        <name>FAD</name>
        <dbReference type="ChEBI" id="CHEBI:57692"/>
    </cofactor>
</comment>
<dbReference type="FunFam" id="2.40.110.10:FF:000003">
    <property type="entry name" value="Acyl-coenzyme A oxidase"/>
    <property type="match status" value="1"/>
</dbReference>
<dbReference type="Gene3D" id="2.40.110.10">
    <property type="entry name" value="Butyryl-CoA Dehydrogenase, subunit A, domain 2"/>
    <property type="match status" value="1"/>
</dbReference>
<comment type="caution">
    <text evidence="17">The sequence shown here is derived from an EMBL/GenBank/DDBJ whole genome shotgun (WGS) entry which is preliminary data.</text>
</comment>
<keyword evidence="18" id="KW-1185">Reference proteome</keyword>
<sequence length="1283" mass="142885">MKDFTDHLKPAYDGTATLQAERDGSRIDVPELAHHLLGRHGFLQRQEKVLRVLSKEKLFDKAQQLNLSRPERFQLGLARAKLIQRLVKREGWDHEDYRMAEYLNDEMSPYFLHMSMFGESPGDHSPHVMHILCDGGAEADMRHIAVTTVREQASERQQRYWMPKILNYDIIGCYAQTELGHGSNVRGLETTAKWDPSTKEFEIHSPTLTASKWWNGSMGRTATHAIVVAQLLLPTSCSSPGKAKVSDPHVSDFEYTACGPQTFILQIRDEKTHQPLAGIAVGDIGPKYGYASMDNGYMLFDHFRAPKSAMLSRYAEVSDETGALVRTGHPAVVYGSLTFVRGQIIMHASLVLARAVTVAVRYCAIRRQFKDRDSINPSDEEMKVLDYPTVQIRVLPLLATTFALHFTGEYMYKLYHQSRQTIEKGNFGPLTELHSASSGLKSLCTMLAADGIETCRRAMGGHGFGGGSGLIGLNADYLSKPTVEGDNWMITQQVAAYLIKKMGDALKNPNAPAKDPTDELFQFYLKNRDHHLPQNVVKEGSVDDQSIVDIFQWRAADLSYRAYQARVVEKQPWTRLMIQLHSLSRAYSEQILVSNFYSSLYSGSPPASSALRTCFELYAIYTLDQSASSFIMTTAVSLDSLYSLQGTILDLMAELRPHAVKLVDAWSIPDWLLDSALGRYDGKVYEELFDMAHRKNPLNKVTFNPDWRSDEIVLGSGDGGRQVLAKLYKAGHECKYRDQADILFRNQTASAAQRAEESWRKRSKSHQRASTAESSTAYIKTPPSDESTPPTLDDTRSSSGSVHSPSGSTDDPSQDPSSVTASIIDLSKMTITPVVNPDFRRRAFERFVYDFVMPDSPTRPKDEPSDALWTFIPVLYQGASDDSLIATAVDAVAYVNFSNRCNDPHAATLGEECVAKAIPMLTKVIADKKQAATNEALCSVYLMGVYEAALELDGDYQAWESAITPAWSYQMTPNTPEARSAYDAKWQALFLGCRGAPEEIHAYPSLKRCWIWGFYRTSRIFLLRDLLEMLNWMLRFPEPAPPFAPASDRGSAAPQGRFIPTALSNENLRTRHAAATNHLVEVIEKTCSALIGSFTVPIHLKSYDDVVGCMDAALSSGLIPDINASSGSPQSSNHLSPPHASQYQGPHSPESFESSPQSEIRHAYATAPQFEELSNIVPKPESDQTSNAGNSPINSTPVFDPNAKKDHIFDSNAAHPYDRPLDFPLDLDIAEPKKMDVAARKEWINRLLYYVASELGLKKGLYVPFTEGLLPIVKPEVDHILGR</sequence>
<dbReference type="STRING" id="183478.A0A364N5J6"/>
<gene>
    <name evidence="17" type="ORF">DDE83_004005</name>
</gene>
<evidence type="ECO:0000256" key="12">
    <source>
        <dbReference type="ARBA" id="ARBA00023140"/>
    </source>
</evidence>
<evidence type="ECO:0000259" key="16">
    <source>
        <dbReference type="Pfam" id="PF22924"/>
    </source>
</evidence>
<dbReference type="Gene3D" id="1.20.140.10">
    <property type="entry name" value="Butyryl-CoA Dehydrogenase, subunit A, domain 3"/>
    <property type="match status" value="2"/>
</dbReference>
<evidence type="ECO:0000259" key="14">
    <source>
        <dbReference type="Pfam" id="PF01756"/>
    </source>
</evidence>
<dbReference type="GO" id="GO:0055088">
    <property type="term" value="P:lipid homeostasis"/>
    <property type="evidence" value="ECO:0007669"/>
    <property type="project" value="TreeGrafter"/>
</dbReference>
<evidence type="ECO:0000256" key="9">
    <source>
        <dbReference type="ARBA" id="ARBA00022832"/>
    </source>
</evidence>
<protein>
    <recommendedName>
        <fullName evidence="6">acyl-CoA oxidase</fullName>
        <ecNumber evidence="6">1.3.3.6</ecNumber>
    </recommendedName>
</protein>
<evidence type="ECO:0000256" key="10">
    <source>
        <dbReference type="ARBA" id="ARBA00023002"/>
    </source>
</evidence>
<evidence type="ECO:0000256" key="13">
    <source>
        <dbReference type="SAM" id="MobiDB-lite"/>
    </source>
</evidence>
<name>A0A364N5J6_STELY</name>
<evidence type="ECO:0000259" key="15">
    <source>
        <dbReference type="Pfam" id="PF14749"/>
    </source>
</evidence>
<comment type="subcellular location">
    <subcellularLocation>
        <location evidence="3">Peroxisome</location>
    </subcellularLocation>
</comment>
<feature type="region of interest" description="Disordered" evidence="13">
    <location>
        <begin position="1178"/>
        <end position="1206"/>
    </location>
</feature>
<comment type="similarity">
    <text evidence="5">Belongs to the acyl-CoA oxidase family.</text>
</comment>